<name>A0ABR2HG90_9EUKA</name>
<sequence length="344" mass="41652">MDIQEYQQDMKELQGQIIYFIDNEDSSEYDYEKIIEYLENQEFLEENDLLYSILKFINSISKHHHRTTDFFKKIEHIIMFFKEQIKQTLSNQKLFHIFKKNKRMLLLLFENGLLIKDEEIKNILSKESNFFNYLFDKSDDNEIEDKKKKGENDQYICQLIREDNIDEFVIHTNQVNLSLEKITIRPSLFETNPLLMKTKPTLIEYAAFFGSMNIIKYLCYNRVIMMQSLWIFAIHSNNHELIHFLEEKRLLPFNGSFEKILKESIKCNHDEIADYIRSKYFNQDEENDFIIKKSLKYYNYTFYPKKIDDNQILYYLSQYDNYDAVRILVETTDLDPNAKIILKK</sequence>
<gene>
    <name evidence="1" type="ORF">M9Y10_020483</name>
</gene>
<proteinExistence type="predicted"/>
<organism evidence="1 2">
    <name type="scientific">Tritrichomonas musculus</name>
    <dbReference type="NCBI Taxonomy" id="1915356"/>
    <lineage>
        <taxon>Eukaryota</taxon>
        <taxon>Metamonada</taxon>
        <taxon>Parabasalia</taxon>
        <taxon>Tritrichomonadida</taxon>
        <taxon>Tritrichomonadidae</taxon>
        <taxon>Tritrichomonas</taxon>
    </lineage>
</organism>
<evidence type="ECO:0000313" key="1">
    <source>
        <dbReference type="EMBL" id="KAK8846461.1"/>
    </source>
</evidence>
<dbReference type="Proteomes" id="UP001470230">
    <property type="component" value="Unassembled WGS sequence"/>
</dbReference>
<dbReference type="InterPro" id="IPR036770">
    <property type="entry name" value="Ankyrin_rpt-contain_sf"/>
</dbReference>
<comment type="caution">
    <text evidence="1">The sequence shown here is derived from an EMBL/GenBank/DDBJ whole genome shotgun (WGS) entry which is preliminary data.</text>
</comment>
<dbReference type="PANTHER" id="PTHR24159:SF5">
    <property type="entry name" value="ANK_REP_REGION DOMAIN-CONTAINING PROTEIN"/>
    <property type="match status" value="1"/>
</dbReference>
<evidence type="ECO:0008006" key="3">
    <source>
        <dbReference type="Google" id="ProtNLM"/>
    </source>
</evidence>
<accession>A0ABR2HG90</accession>
<dbReference type="EMBL" id="JAPFFF010000029">
    <property type="protein sequence ID" value="KAK8846461.1"/>
    <property type="molecule type" value="Genomic_DNA"/>
</dbReference>
<dbReference type="SUPFAM" id="SSF48403">
    <property type="entry name" value="Ankyrin repeat"/>
    <property type="match status" value="1"/>
</dbReference>
<evidence type="ECO:0000313" key="2">
    <source>
        <dbReference type="Proteomes" id="UP001470230"/>
    </source>
</evidence>
<dbReference type="PANTHER" id="PTHR24159">
    <property type="match status" value="1"/>
</dbReference>
<protein>
    <recommendedName>
        <fullName evidence="3">DUF3447 domain-containing protein</fullName>
    </recommendedName>
</protein>
<keyword evidence="2" id="KW-1185">Reference proteome</keyword>
<reference evidence="1 2" key="1">
    <citation type="submission" date="2024-04" db="EMBL/GenBank/DDBJ databases">
        <title>Tritrichomonas musculus Genome.</title>
        <authorList>
            <person name="Alves-Ferreira E."/>
            <person name="Grigg M."/>
            <person name="Lorenzi H."/>
            <person name="Galac M."/>
        </authorList>
    </citation>
    <scope>NUCLEOTIDE SEQUENCE [LARGE SCALE GENOMIC DNA]</scope>
    <source>
        <strain evidence="1 2">EAF2021</strain>
    </source>
</reference>